<organism evidence="2 3">
    <name type="scientific">Characodon lateralis</name>
    <dbReference type="NCBI Taxonomy" id="208331"/>
    <lineage>
        <taxon>Eukaryota</taxon>
        <taxon>Metazoa</taxon>
        <taxon>Chordata</taxon>
        <taxon>Craniata</taxon>
        <taxon>Vertebrata</taxon>
        <taxon>Euteleostomi</taxon>
        <taxon>Actinopterygii</taxon>
        <taxon>Neopterygii</taxon>
        <taxon>Teleostei</taxon>
        <taxon>Neoteleostei</taxon>
        <taxon>Acanthomorphata</taxon>
        <taxon>Ovalentaria</taxon>
        <taxon>Atherinomorphae</taxon>
        <taxon>Cyprinodontiformes</taxon>
        <taxon>Goodeidae</taxon>
        <taxon>Characodon</taxon>
    </lineage>
</organism>
<proteinExistence type="predicted"/>
<comment type="caution">
    <text evidence="2">The sequence shown here is derived from an EMBL/GenBank/DDBJ whole genome shotgun (WGS) entry which is preliminary data.</text>
</comment>
<keyword evidence="3" id="KW-1185">Reference proteome</keyword>
<feature type="signal peptide" evidence="1">
    <location>
        <begin position="1"/>
        <end position="24"/>
    </location>
</feature>
<keyword evidence="1" id="KW-0732">Signal</keyword>
<sequence length="121" mass="13539">MAACWPSGCALQSLTCLIASSTTARELYRNSEVLSCSTITTPQSRQAPSKEKDRTAGHTGTSCFDFMSFIYSLLLFNFSQVIRNHGKSWQVISSGLTVHVLNDTIVLKIWYYNEIIFFANT</sequence>
<dbReference type="Proteomes" id="UP001352852">
    <property type="component" value="Unassembled WGS sequence"/>
</dbReference>
<evidence type="ECO:0000313" key="2">
    <source>
        <dbReference type="EMBL" id="MED6266135.1"/>
    </source>
</evidence>
<reference evidence="2 3" key="1">
    <citation type="submission" date="2021-06" db="EMBL/GenBank/DDBJ databases">
        <authorList>
            <person name="Palmer J.M."/>
        </authorList>
    </citation>
    <scope>NUCLEOTIDE SEQUENCE [LARGE SCALE GENOMIC DNA]</scope>
    <source>
        <strain evidence="2 3">CL_MEX2019</strain>
        <tissue evidence="2">Muscle</tissue>
    </source>
</reference>
<evidence type="ECO:0008006" key="4">
    <source>
        <dbReference type="Google" id="ProtNLM"/>
    </source>
</evidence>
<feature type="chain" id="PRO_5046945334" description="Secreted protein" evidence="1">
    <location>
        <begin position="25"/>
        <end position="121"/>
    </location>
</feature>
<evidence type="ECO:0000256" key="1">
    <source>
        <dbReference type="SAM" id="SignalP"/>
    </source>
</evidence>
<evidence type="ECO:0000313" key="3">
    <source>
        <dbReference type="Proteomes" id="UP001352852"/>
    </source>
</evidence>
<protein>
    <recommendedName>
        <fullName evidence="4">Secreted protein</fullName>
    </recommendedName>
</protein>
<gene>
    <name evidence="2" type="ORF">CHARACLAT_032605</name>
</gene>
<accession>A0ABU7CV65</accession>
<dbReference type="EMBL" id="JAHUTJ010005943">
    <property type="protein sequence ID" value="MED6266135.1"/>
    <property type="molecule type" value="Genomic_DNA"/>
</dbReference>
<name>A0ABU7CV65_9TELE</name>